<name>A0ABS4RJ61_9BACI</name>
<gene>
    <name evidence="2" type="ORF">J2Z40_003532</name>
</gene>
<dbReference type="PANTHER" id="PTHR37292">
    <property type="entry name" value="VNG6097C"/>
    <property type="match status" value="1"/>
</dbReference>
<dbReference type="InterPro" id="IPR004919">
    <property type="entry name" value="GmrSD_N"/>
</dbReference>
<sequence>MSSTFKSNDTAIASILKSIEDGQIQLPDFQRGWVWDDHRIKALIASISNAYPVGALMFLEFSENGEIRFKYRPFTGATATGSPEILVLDGQQRMTSIFNSLYSRKPVQTRTEKNKEIQRYYYLDIEKSLNSTTDRVDAVISVPEDKMIRMNFGRDIELDVSTREKEFANKMFPLNIVYDLMEFMEWLNGYQKFHNYDPIISQQFSEFNRDVLNPIQSYKVPVITLGKNTPKDAVCQVFENVNTGGVSLTVFELVTATFAADNFELRKDWEERKRKMIDASALSYVNQDQALLKVVSSSDFLTAITLLDRYYVRQNGGEAISCKKRDVLKLILDKYQKYSNDLTEGFIQAANFMKEQRIFTARDLPYSTQLIPLSVMFTILKGKAQNSTVKQKISSWYWCGVFGEMYGGANETRFATDVSGMMEWINGGKEPDTVQRAYFQPTRLLSLQSRLSAAYKGVMALILKKGCLDFVTGSAMDFTTFLDESTDIHHIFPRKYCEDKKLDKRKWNSIVNKTPLFAKTNRSIGGSAPSKYIQKIIHDKQVTEINLNNYLASHLISVEDLKSDHFNEYFINRAKSLVNLISDAMDKPISNLDGEDVVKAFGQSLI</sequence>
<accession>A0ABS4RJ61</accession>
<organism evidence="2 3">
    <name type="scientific">Cytobacillus eiseniae</name>
    <dbReference type="NCBI Taxonomy" id="762947"/>
    <lineage>
        <taxon>Bacteria</taxon>
        <taxon>Bacillati</taxon>
        <taxon>Bacillota</taxon>
        <taxon>Bacilli</taxon>
        <taxon>Bacillales</taxon>
        <taxon>Bacillaceae</taxon>
        <taxon>Cytobacillus</taxon>
    </lineage>
</organism>
<dbReference type="Pfam" id="PF03235">
    <property type="entry name" value="GmrSD_N"/>
    <property type="match status" value="1"/>
</dbReference>
<evidence type="ECO:0000313" key="2">
    <source>
        <dbReference type="EMBL" id="MBP2242950.1"/>
    </source>
</evidence>
<keyword evidence="3" id="KW-1185">Reference proteome</keyword>
<protein>
    <recommendedName>
        <fullName evidence="1">GmrSD restriction endonucleases N-terminal domain-containing protein</fullName>
    </recommendedName>
</protein>
<comment type="caution">
    <text evidence="2">The sequence shown here is derived from an EMBL/GenBank/DDBJ whole genome shotgun (WGS) entry which is preliminary data.</text>
</comment>
<evidence type="ECO:0000313" key="3">
    <source>
        <dbReference type="Proteomes" id="UP001519293"/>
    </source>
</evidence>
<dbReference type="Proteomes" id="UP001519293">
    <property type="component" value="Unassembled WGS sequence"/>
</dbReference>
<dbReference type="EMBL" id="JAGIKZ010000030">
    <property type="protein sequence ID" value="MBP2242950.1"/>
    <property type="molecule type" value="Genomic_DNA"/>
</dbReference>
<reference evidence="2 3" key="1">
    <citation type="submission" date="2021-03" db="EMBL/GenBank/DDBJ databases">
        <title>Genomic Encyclopedia of Type Strains, Phase IV (KMG-IV): sequencing the most valuable type-strain genomes for metagenomic binning, comparative biology and taxonomic classification.</title>
        <authorList>
            <person name="Goeker M."/>
        </authorList>
    </citation>
    <scope>NUCLEOTIDE SEQUENCE [LARGE SCALE GENOMIC DNA]</scope>
    <source>
        <strain evidence="2 3">DSM 26675</strain>
    </source>
</reference>
<evidence type="ECO:0000259" key="1">
    <source>
        <dbReference type="Pfam" id="PF03235"/>
    </source>
</evidence>
<dbReference type="RefSeq" id="WP_066392212.1">
    <property type="nucleotide sequence ID" value="NZ_JAGIKZ010000030.1"/>
</dbReference>
<dbReference type="PANTHER" id="PTHR37292:SF2">
    <property type="entry name" value="DUF262 DOMAIN-CONTAINING PROTEIN"/>
    <property type="match status" value="1"/>
</dbReference>
<proteinExistence type="predicted"/>
<feature type="domain" description="GmrSD restriction endonucleases N-terminal" evidence="1">
    <location>
        <begin position="12"/>
        <end position="258"/>
    </location>
</feature>